<protein>
    <submittedName>
        <fullName evidence="1">Uncharacterized protein</fullName>
    </submittedName>
</protein>
<dbReference type="HOGENOM" id="CLU_3155697_0_0_9"/>
<dbReference type="EMBL" id="CP002869">
    <property type="protein sequence ID" value="AEI40047.1"/>
    <property type="molecule type" value="Genomic_DNA"/>
</dbReference>
<name>F8FMG4_PAEMK</name>
<sequence length="48" mass="5008">MYQTDFKGLCGGLKDYVNEFNFLLPLSSGNPGAGCAASPRCGKGIVLP</sequence>
<dbReference type="KEGG" id="pms:KNP414_01483"/>
<evidence type="ECO:0000313" key="1">
    <source>
        <dbReference type="EMBL" id="AEI40047.1"/>
    </source>
</evidence>
<reference evidence="1 2" key="2">
    <citation type="journal article" date="2013" name="Genome Announc.">
        <title>Genome Sequence of Growth-Improving Paenibacillus mucilaginosus Strain KNP414.</title>
        <authorList>
            <person name="Lu J.J."/>
            <person name="Wang J.F."/>
            <person name="Hu X.F."/>
        </authorList>
    </citation>
    <scope>NUCLEOTIDE SEQUENCE [LARGE SCALE GENOMIC DNA]</scope>
    <source>
        <strain evidence="1 2">KNP414</strain>
    </source>
</reference>
<dbReference type="Proteomes" id="UP000006620">
    <property type="component" value="Chromosome"/>
</dbReference>
<organism evidence="1 2">
    <name type="scientific">Paenibacillus mucilaginosus (strain KNP414)</name>
    <dbReference type="NCBI Taxonomy" id="1036673"/>
    <lineage>
        <taxon>Bacteria</taxon>
        <taxon>Bacillati</taxon>
        <taxon>Bacillota</taxon>
        <taxon>Bacilli</taxon>
        <taxon>Bacillales</taxon>
        <taxon>Paenibacillaceae</taxon>
        <taxon>Paenibacillus</taxon>
    </lineage>
</organism>
<accession>F8FMG4</accession>
<dbReference type="AlphaFoldDB" id="F8FMG4"/>
<reference evidence="2" key="1">
    <citation type="submission" date="2011-06" db="EMBL/GenBank/DDBJ databases">
        <title>Complete genome sequence of Paenibacillus mucilaginosus KNP414.</title>
        <authorList>
            <person name="Wang J."/>
            <person name="Hu S."/>
            <person name="Hu X."/>
            <person name="Zhang B."/>
            <person name="Dong D."/>
            <person name="Zhang S."/>
            <person name="Zhao K."/>
            <person name="Wu D."/>
        </authorList>
    </citation>
    <scope>NUCLEOTIDE SEQUENCE [LARGE SCALE GENOMIC DNA]</scope>
    <source>
        <strain evidence="2">KNP414</strain>
    </source>
</reference>
<gene>
    <name evidence="1" type="ordered locus">KNP414_01483</name>
</gene>
<evidence type="ECO:0000313" key="2">
    <source>
        <dbReference type="Proteomes" id="UP000006620"/>
    </source>
</evidence>
<proteinExistence type="predicted"/>
<dbReference type="PATRIC" id="fig|1036673.3.peg.1306"/>